<evidence type="ECO:0000313" key="1">
    <source>
        <dbReference type="EMBL" id="UPU37506.1"/>
    </source>
</evidence>
<accession>A0ABY4LHN5</accession>
<dbReference type="Proteomes" id="UP000831485">
    <property type="component" value="Chromosome"/>
</dbReference>
<evidence type="ECO:0000313" key="2">
    <source>
        <dbReference type="Proteomes" id="UP000831485"/>
    </source>
</evidence>
<dbReference type="EMBL" id="CP096574">
    <property type="protein sequence ID" value="UPU37506.1"/>
    <property type="molecule type" value="Genomic_DNA"/>
</dbReference>
<dbReference type="RefSeq" id="WP_248647095.1">
    <property type="nucleotide sequence ID" value="NZ_CP096574.1"/>
</dbReference>
<proteinExistence type="predicted"/>
<name>A0ABY4LHN5_9BACT</name>
<keyword evidence="2" id="KW-1185">Reference proteome</keyword>
<sequence length="710" mass="78111">MSGKFGDQRPKVIRFRAAMDGLDIAARQVLLWPCHAFSISIPQKKKSGLNVFEETVLRLTEVESGDTAKIAELACLDPELVSFIQSRLRQLNLVDDRNDLSGEGKDHLISQRSDADADVEYAVGTIFLDLHTGKLISYLHMGGLHHESLASIEGDWVTITTGTAGKARAIKCRLVRPDKASHWKAVPGSEDVVKAIREFKRKFKRHALLSQDTEQYPPSVPMAEAISIQPEPELVYLYCEALIQTGNSDLLVTDGCGFGFSETFAGYLVSQGWPWVVDLKSRGVVDRFNSDQSSDEGREEGASADASKKYPLIARSLRRAQEHLSQARQMSVDSSSQEKEFGRLTGLAVVALYEAIEWALRVVVSDNPVLHWERVFSAQSFQANDKMLRSLAVKVGFDGFGRANTLLQVQAGKILALERGIAEMQPLLALAIAGATNDAHHPLHRLAVADSGALAFISSLKEFRDPASHGGFPEVEPTLELLMNFRDRTVRLVRTLIPDAAGYGLEAAAKPGERSDIDQVRYKARVDLDKSLGLAFVHAVAPSLREELVKLTMLDNRRSLDPEQKNEYVVLLASIMQIALAEVVKAGKPATQVGGNVKEVALRRMVETGFYAAAEQIPESIRTVSAGRVFRAVQATGATLGACLLAVFFLKPESDLIWLRNAYPGLVDFVARLTRLRGHGNNQQIDLSREDMASYKANLFKGIKAVMEVI</sequence>
<gene>
    <name evidence="1" type="ORF">M1B72_07320</name>
</gene>
<protein>
    <recommendedName>
        <fullName evidence="3">DUF3987 domain-containing protein</fullName>
    </recommendedName>
</protein>
<reference evidence="1" key="1">
    <citation type="submission" date="2022-04" db="EMBL/GenBank/DDBJ databases">
        <authorList>
            <person name="Liu G."/>
        </authorList>
    </citation>
    <scope>NUCLEOTIDE SEQUENCE</scope>
    <source>
        <strain evidence="1">RG22</strain>
    </source>
</reference>
<evidence type="ECO:0008006" key="3">
    <source>
        <dbReference type="Google" id="ProtNLM"/>
    </source>
</evidence>
<organism evidence="1 2">
    <name type="scientific">Geomonas paludis</name>
    <dbReference type="NCBI Taxonomy" id="2740185"/>
    <lineage>
        <taxon>Bacteria</taxon>
        <taxon>Pseudomonadati</taxon>
        <taxon>Thermodesulfobacteriota</taxon>
        <taxon>Desulfuromonadia</taxon>
        <taxon>Geobacterales</taxon>
        <taxon>Geobacteraceae</taxon>
        <taxon>Geomonas</taxon>
    </lineage>
</organism>